<dbReference type="Pfam" id="PF21180">
    <property type="entry name" value="TOP6A-Spo11_Toprim"/>
    <property type="match status" value="1"/>
</dbReference>
<evidence type="ECO:0000313" key="16">
    <source>
        <dbReference type="EMBL" id="EAS31166.3"/>
    </source>
</evidence>
<dbReference type="GO" id="GO:0005524">
    <property type="term" value="F:ATP binding"/>
    <property type="evidence" value="ECO:0007669"/>
    <property type="project" value="InterPro"/>
</dbReference>
<dbReference type="GO" id="GO:0000706">
    <property type="term" value="P:meiotic DNA double-strand break processing"/>
    <property type="evidence" value="ECO:0007669"/>
    <property type="project" value="TreeGrafter"/>
</dbReference>
<dbReference type="GO" id="GO:0042138">
    <property type="term" value="P:meiotic DNA double-strand break formation"/>
    <property type="evidence" value="ECO:0007669"/>
    <property type="project" value="InterPro"/>
</dbReference>
<dbReference type="PANTHER" id="PTHR10848">
    <property type="entry name" value="MEIOTIC RECOMBINATION PROTEIN SPO11"/>
    <property type="match status" value="1"/>
</dbReference>
<accession>J3K8L1</accession>
<keyword evidence="9 12" id="KW-0238">DNA-binding</keyword>
<evidence type="ECO:0000256" key="4">
    <source>
        <dbReference type="ARBA" id="ARBA00006559"/>
    </source>
</evidence>
<keyword evidence="6" id="KW-0479">Metal-binding</keyword>
<dbReference type="RefSeq" id="XP_001242749.2">
    <property type="nucleotide sequence ID" value="XM_001242748.2"/>
</dbReference>
<dbReference type="InterPro" id="IPR013048">
    <property type="entry name" value="Meiotic_Spo11"/>
</dbReference>
<feature type="active site" description="O-(5'-phospho-DNA)-tyrosine intermediate" evidence="12">
    <location>
        <position position="119"/>
    </location>
</feature>
<name>J3K8L1_COCIM</name>
<dbReference type="CDD" id="cd00223">
    <property type="entry name" value="TOPRIM_TopoIIB_SPO"/>
    <property type="match status" value="1"/>
</dbReference>
<dbReference type="PANTHER" id="PTHR10848:SF0">
    <property type="entry name" value="MEIOTIC RECOMBINATION PROTEIN SPO11"/>
    <property type="match status" value="1"/>
</dbReference>
<keyword evidence="7" id="KW-0460">Magnesium</keyword>
<dbReference type="GO" id="GO:0003918">
    <property type="term" value="F:DNA topoisomerase type II (double strand cut, ATP-hydrolyzing) activity"/>
    <property type="evidence" value="ECO:0007669"/>
    <property type="project" value="UniProtKB-UniRule"/>
</dbReference>
<evidence type="ECO:0000313" key="17">
    <source>
        <dbReference type="Proteomes" id="UP000001261"/>
    </source>
</evidence>
<dbReference type="PROSITE" id="PS52041">
    <property type="entry name" value="TOPO_IIB"/>
    <property type="match status" value="1"/>
</dbReference>
<evidence type="ECO:0000256" key="10">
    <source>
        <dbReference type="ARBA" id="ARBA00023235"/>
    </source>
</evidence>
<comment type="subcellular location">
    <subcellularLocation>
        <location evidence="3">Nucleus</location>
    </subcellularLocation>
</comment>
<comment type="cofactor">
    <cofactor evidence="2">
        <name>Mg(2+)</name>
        <dbReference type="ChEBI" id="CHEBI:18420"/>
    </cofactor>
</comment>
<feature type="domain" description="Spo11/DNA topoisomerase VI subunit A N-terminal" evidence="14">
    <location>
        <begin position="90"/>
        <end position="151"/>
    </location>
</feature>
<sequence length="383" mass="42556">MPALSGDPKDDANGRPHQERVKQFIESTLASVLDELSKPDGRPSVTLKRRSKRANNCSLNEETGALQVDTNGREWSVTYSWPGKTVTDAWKFGVIMRILGHISEAIEGKFISSKRDIYYLDPAYFGSQRLVDGYIDDIAYTVGVDRAALHVSAAAKGLTVGRYKINLQNGSVLKVGEHGEGILIPRAHEIVGFDLSGVRWILIIEKEAVFHRLATSNYHATSAAGGGILITGKGYPDLSTRAFLRSISEWRNSPARFIPIYVLVDCDPDGMAIMSTYKYGSISQSHENANLNVPGVEWLGLRASDTAIPGNADVDRPLIPMTLRDRTRAQAMLSHSVIFSDEREQEWRLELQRMLMVNAKAEIEVLYEKAGGIEGWLDRKLKR</sequence>
<dbReference type="GO" id="GO:0046872">
    <property type="term" value="F:metal ion binding"/>
    <property type="evidence" value="ECO:0007669"/>
    <property type="project" value="UniProtKB-KW"/>
</dbReference>
<dbReference type="InterPro" id="IPR036388">
    <property type="entry name" value="WH-like_DNA-bd_sf"/>
</dbReference>
<evidence type="ECO:0000256" key="12">
    <source>
        <dbReference type="PROSITE-ProRule" id="PRU01385"/>
    </source>
</evidence>
<dbReference type="KEGG" id="cim:CIMG_06645"/>
<keyword evidence="8 12" id="KW-0799">Topoisomerase</keyword>
<dbReference type="GeneID" id="4562007"/>
<keyword evidence="10 12" id="KW-0413">Isomerase</keyword>
<dbReference type="InterPro" id="IPR036078">
    <property type="entry name" value="Spo11/TopoVI_A_sf"/>
</dbReference>
<organism evidence="16 17">
    <name type="scientific">Coccidioides immitis (strain RS)</name>
    <name type="common">Valley fever fungus</name>
    <dbReference type="NCBI Taxonomy" id="246410"/>
    <lineage>
        <taxon>Eukaryota</taxon>
        <taxon>Fungi</taxon>
        <taxon>Dikarya</taxon>
        <taxon>Ascomycota</taxon>
        <taxon>Pezizomycotina</taxon>
        <taxon>Eurotiomycetes</taxon>
        <taxon>Eurotiomycetidae</taxon>
        <taxon>Onygenales</taxon>
        <taxon>Onygenaceae</taxon>
        <taxon>Coccidioides</taxon>
    </lineage>
</organism>
<evidence type="ECO:0000256" key="7">
    <source>
        <dbReference type="ARBA" id="ARBA00022842"/>
    </source>
</evidence>
<evidence type="ECO:0000256" key="13">
    <source>
        <dbReference type="SAM" id="MobiDB-lite"/>
    </source>
</evidence>
<dbReference type="GO" id="GO:0007131">
    <property type="term" value="P:reciprocal meiotic recombination"/>
    <property type="evidence" value="ECO:0007669"/>
    <property type="project" value="TreeGrafter"/>
</dbReference>
<reference evidence="17" key="1">
    <citation type="journal article" date="2009" name="Genome Res.">
        <title>Comparative genomic analyses of the human fungal pathogens Coccidioides and their relatives.</title>
        <authorList>
            <person name="Sharpton T.J."/>
            <person name="Stajich J.E."/>
            <person name="Rounsley S.D."/>
            <person name="Gardner M.J."/>
            <person name="Wortman J.R."/>
            <person name="Jordar V.S."/>
            <person name="Maiti R."/>
            <person name="Kodira C.D."/>
            <person name="Neafsey D.E."/>
            <person name="Zeng Q."/>
            <person name="Hung C.-Y."/>
            <person name="McMahan C."/>
            <person name="Muszewska A."/>
            <person name="Grynberg M."/>
            <person name="Mandel M.A."/>
            <person name="Kellner E.M."/>
            <person name="Barker B.M."/>
            <person name="Galgiani J.N."/>
            <person name="Orbach M.J."/>
            <person name="Kirkland T.N."/>
            <person name="Cole G.T."/>
            <person name="Henn M.R."/>
            <person name="Birren B.W."/>
            <person name="Taylor J.W."/>
        </authorList>
    </citation>
    <scope>NUCLEOTIDE SEQUENCE [LARGE SCALE GENOMIC DNA]</scope>
    <source>
        <strain evidence="17">RS</strain>
    </source>
</reference>
<evidence type="ECO:0000256" key="8">
    <source>
        <dbReference type="ARBA" id="ARBA00023029"/>
    </source>
</evidence>
<dbReference type="SUPFAM" id="SSF56726">
    <property type="entry name" value="DNA topoisomerase IV, alpha subunit"/>
    <property type="match status" value="1"/>
</dbReference>
<dbReference type="Gene3D" id="1.10.10.10">
    <property type="entry name" value="Winged helix-like DNA-binding domain superfamily/Winged helix DNA-binding domain"/>
    <property type="match status" value="1"/>
</dbReference>
<dbReference type="GO" id="GO:0003677">
    <property type="term" value="F:DNA binding"/>
    <property type="evidence" value="ECO:0007669"/>
    <property type="project" value="UniProtKB-UniRule"/>
</dbReference>
<dbReference type="Gene3D" id="3.40.1360.10">
    <property type="match status" value="1"/>
</dbReference>
<dbReference type="InParanoid" id="J3K8L1"/>
<evidence type="ECO:0000256" key="6">
    <source>
        <dbReference type="ARBA" id="ARBA00022723"/>
    </source>
</evidence>
<evidence type="ECO:0000256" key="9">
    <source>
        <dbReference type="ARBA" id="ARBA00023125"/>
    </source>
</evidence>
<dbReference type="FunFam" id="3.40.1360.10:FF:000018">
    <property type="entry name" value="Type II DNA topoisomerase VI subunit A"/>
    <property type="match status" value="1"/>
</dbReference>
<keyword evidence="11" id="KW-0539">Nucleus</keyword>
<gene>
    <name evidence="16" type="ORF">CIMG_06645</name>
</gene>
<dbReference type="OrthoDB" id="5377392at2759"/>
<evidence type="ECO:0000259" key="14">
    <source>
        <dbReference type="Pfam" id="PF04406"/>
    </source>
</evidence>
<dbReference type="Pfam" id="PF04406">
    <property type="entry name" value="TP6A_N"/>
    <property type="match status" value="1"/>
</dbReference>
<dbReference type="PRINTS" id="PR01551">
    <property type="entry name" value="SPO11HOMOLOG"/>
</dbReference>
<feature type="region of interest" description="Disordered" evidence="13">
    <location>
        <begin position="35"/>
        <end position="54"/>
    </location>
</feature>
<dbReference type="EMBL" id="GG704912">
    <property type="protein sequence ID" value="EAS31166.3"/>
    <property type="molecule type" value="Genomic_DNA"/>
</dbReference>
<dbReference type="Proteomes" id="UP000001261">
    <property type="component" value="Unassembled WGS sequence"/>
</dbReference>
<dbReference type="PRINTS" id="PR01550">
    <property type="entry name" value="TOP6AFAMILY"/>
</dbReference>
<feature type="domain" description="Topoisomerase 6 subunit A/Spo11 TOPRIM" evidence="15">
    <location>
        <begin position="201"/>
        <end position="369"/>
    </location>
</feature>
<evidence type="ECO:0000256" key="1">
    <source>
        <dbReference type="ARBA" id="ARBA00000185"/>
    </source>
</evidence>
<evidence type="ECO:0000259" key="15">
    <source>
        <dbReference type="Pfam" id="PF21180"/>
    </source>
</evidence>
<dbReference type="InterPro" id="IPR002815">
    <property type="entry name" value="Spo11/TopoVI_A"/>
</dbReference>
<evidence type="ECO:0000256" key="11">
    <source>
        <dbReference type="ARBA" id="ARBA00023242"/>
    </source>
</evidence>
<dbReference type="GO" id="GO:0000228">
    <property type="term" value="C:nuclear chromosome"/>
    <property type="evidence" value="ECO:0007669"/>
    <property type="project" value="TreeGrafter"/>
</dbReference>
<dbReference type="EC" id="5.6.2.2" evidence="5"/>
<reference evidence="17" key="2">
    <citation type="journal article" date="2010" name="Genome Res.">
        <title>Population genomic sequencing of Coccidioides fungi reveals recent hybridization and transposon control.</title>
        <authorList>
            <person name="Neafsey D.E."/>
            <person name="Barker B.M."/>
            <person name="Sharpton T.J."/>
            <person name="Stajich J.E."/>
            <person name="Park D.J."/>
            <person name="Whiston E."/>
            <person name="Hung C.-Y."/>
            <person name="McMahan C."/>
            <person name="White J."/>
            <person name="Sykes S."/>
            <person name="Heiman D."/>
            <person name="Young S."/>
            <person name="Zeng Q."/>
            <person name="Abouelleil A."/>
            <person name="Aftuck L."/>
            <person name="Bessette D."/>
            <person name="Brown A."/>
            <person name="FitzGerald M."/>
            <person name="Lui A."/>
            <person name="Macdonald J.P."/>
            <person name="Priest M."/>
            <person name="Orbach M.J."/>
            <person name="Galgiani J.N."/>
            <person name="Kirkland T.N."/>
            <person name="Cole G.T."/>
            <person name="Birren B.W."/>
            <person name="Henn M.R."/>
            <person name="Taylor J.W."/>
            <person name="Rounsley S.D."/>
        </authorList>
    </citation>
    <scope>GENOME REANNOTATION</scope>
    <source>
        <strain evidence="17">RS</strain>
    </source>
</reference>
<dbReference type="STRING" id="246410.J3K8L1"/>
<proteinExistence type="inferred from homology"/>
<dbReference type="InterPro" id="IPR034136">
    <property type="entry name" value="TOPRIM_Topo6A/Spo11"/>
</dbReference>
<dbReference type="FunCoup" id="J3K8L1">
    <property type="interactions" value="765"/>
</dbReference>
<protein>
    <recommendedName>
        <fullName evidence="5">DNA topoisomerase (ATP-hydrolyzing)</fullName>
        <ecNumber evidence="5">5.6.2.2</ecNumber>
    </recommendedName>
</protein>
<dbReference type="AlphaFoldDB" id="J3K8L1"/>
<comment type="similarity">
    <text evidence="4 12">Belongs to the TOP6A family.</text>
</comment>
<evidence type="ECO:0000256" key="5">
    <source>
        <dbReference type="ARBA" id="ARBA00012895"/>
    </source>
</evidence>
<dbReference type="VEuPathDB" id="FungiDB:CIMG_06645"/>
<dbReference type="InterPro" id="IPR013049">
    <property type="entry name" value="Spo11/TopoVI_A_N"/>
</dbReference>
<dbReference type="OMA" id="IYYLDPV"/>
<evidence type="ECO:0000256" key="2">
    <source>
        <dbReference type="ARBA" id="ARBA00001946"/>
    </source>
</evidence>
<keyword evidence="17" id="KW-1185">Reference proteome</keyword>
<evidence type="ECO:0000256" key="3">
    <source>
        <dbReference type="ARBA" id="ARBA00004123"/>
    </source>
</evidence>
<comment type="catalytic activity">
    <reaction evidence="1 12">
        <text>ATP-dependent breakage, passage and rejoining of double-stranded DNA.</text>
        <dbReference type="EC" id="5.6.2.2"/>
    </reaction>
</comment>